<dbReference type="STRING" id="755172.HMPREF1863_01835"/>
<dbReference type="AlphaFoldDB" id="A0A134AB31"/>
<keyword evidence="3" id="KW-1185">Reference proteome</keyword>
<organism evidence="2 3">
    <name type="scientific">Aedoeadaptatus coxii</name>
    <dbReference type="NCBI Taxonomy" id="755172"/>
    <lineage>
        <taxon>Bacteria</taxon>
        <taxon>Bacillati</taxon>
        <taxon>Bacillota</taxon>
        <taxon>Tissierellia</taxon>
        <taxon>Tissierellales</taxon>
        <taxon>Peptoniphilaceae</taxon>
        <taxon>Aedoeadaptatus</taxon>
    </lineage>
</organism>
<evidence type="ECO:0000313" key="2">
    <source>
        <dbReference type="EMBL" id="KXB64916.1"/>
    </source>
</evidence>
<evidence type="ECO:0000256" key="1">
    <source>
        <dbReference type="SAM" id="Coils"/>
    </source>
</evidence>
<accession>A0A134AB31</accession>
<name>A0A134AB31_9FIRM</name>
<feature type="coiled-coil region" evidence="1">
    <location>
        <begin position="20"/>
        <end position="47"/>
    </location>
</feature>
<gene>
    <name evidence="2" type="ORF">HMPREF1863_01835</name>
</gene>
<proteinExistence type="predicted"/>
<protein>
    <submittedName>
        <fullName evidence="2">Uncharacterized protein</fullName>
    </submittedName>
</protein>
<dbReference type="EMBL" id="LSDG01000046">
    <property type="protein sequence ID" value="KXB64916.1"/>
    <property type="molecule type" value="Genomic_DNA"/>
</dbReference>
<dbReference type="Proteomes" id="UP000070442">
    <property type="component" value="Unassembled WGS sequence"/>
</dbReference>
<sequence>MDYLITAIVLAIWSFLWYKLGFLQAQLKELDRDIRKIEKQIKEDRKNNLAELTKLSDSYEEIVHRS</sequence>
<dbReference type="RefSeq" id="WP_002834902.1">
    <property type="nucleotide sequence ID" value="NZ_KQ960183.1"/>
</dbReference>
<keyword evidence="1" id="KW-0175">Coiled coil</keyword>
<reference evidence="3" key="1">
    <citation type="submission" date="2016-01" db="EMBL/GenBank/DDBJ databases">
        <authorList>
            <person name="Mitreva M."/>
            <person name="Pepin K.H."/>
            <person name="Mihindukulasuriya K.A."/>
            <person name="Fulton R."/>
            <person name="Fronick C."/>
            <person name="O'Laughlin M."/>
            <person name="Miner T."/>
            <person name="Herter B."/>
            <person name="Rosa B.A."/>
            <person name="Cordes M."/>
            <person name="Tomlinson C."/>
            <person name="Wollam A."/>
            <person name="Palsikar V.B."/>
            <person name="Mardis E.R."/>
            <person name="Wilson R.K."/>
        </authorList>
    </citation>
    <scope>NUCLEOTIDE SEQUENCE [LARGE SCALE GENOMIC DNA]</scope>
    <source>
        <strain evidence="3">DNF00729</strain>
    </source>
</reference>
<comment type="caution">
    <text evidence="2">The sequence shown here is derived from an EMBL/GenBank/DDBJ whole genome shotgun (WGS) entry which is preliminary data.</text>
</comment>
<dbReference type="PATRIC" id="fig|755172.3.peg.1791"/>
<dbReference type="OrthoDB" id="1697369at2"/>
<evidence type="ECO:0000313" key="3">
    <source>
        <dbReference type="Proteomes" id="UP000070442"/>
    </source>
</evidence>